<dbReference type="Proteomes" id="UP000030108">
    <property type="component" value="Unassembled WGS sequence"/>
</dbReference>
<dbReference type="AlphaFoldDB" id="A0A0A1UIE3"/>
<proteinExistence type="predicted"/>
<reference evidence="3" key="1">
    <citation type="journal article" date="2014" name="Genome Announc.">
        <title>Draft genome sequence of the plant-pathogenic soil fungus Rhizoctonia solani anastomosis group 3 strain Rhs1AP.</title>
        <authorList>
            <person name="Cubeta M.A."/>
            <person name="Thomas E."/>
            <person name="Dean R.A."/>
            <person name="Jabaji S."/>
            <person name="Neate S.M."/>
            <person name="Tavantzis S."/>
            <person name="Toda T."/>
            <person name="Vilgalys R."/>
            <person name="Bharathan N."/>
            <person name="Fedorova-Abrams N."/>
            <person name="Pakala S.B."/>
            <person name="Pakala S.M."/>
            <person name="Zafar N."/>
            <person name="Joardar V."/>
            <person name="Losada L."/>
            <person name="Nierman W.C."/>
        </authorList>
    </citation>
    <scope>NUCLEOTIDE SEQUENCE [LARGE SCALE GENOMIC DNA]</scope>
    <source>
        <strain evidence="3">AG-3</strain>
    </source>
</reference>
<accession>A0A0A1UIE3</accession>
<evidence type="ECO:0000256" key="1">
    <source>
        <dbReference type="SAM" id="MobiDB-lite"/>
    </source>
</evidence>
<dbReference type="EMBL" id="JATN01000321">
    <property type="protein sequence ID" value="EUC58560.1"/>
    <property type="molecule type" value="Genomic_DNA"/>
</dbReference>
<sequence length="162" mass="18274">MHLKRKHTAEGLTRFRLKRQFGPQKIEPAFSPVVLASQIDGNEEAEEEIAGVNMMDEEPGIDFRAVAAQLRQDVLDDEDSSDDEGLPPADSINNPRLLEGSRPKRVRLFFGTWVAIELKELFNYETGDAKKRAGLLQASRAGSTSKRSWRFITYPLGSWKRG</sequence>
<dbReference type="OrthoDB" id="2423954at2759"/>
<evidence type="ECO:0000313" key="2">
    <source>
        <dbReference type="EMBL" id="EUC58560.1"/>
    </source>
</evidence>
<feature type="non-terminal residue" evidence="2">
    <location>
        <position position="162"/>
    </location>
</feature>
<feature type="compositionally biased region" description="Acidic residues" evidence="1">
    <location>
        <begin position="75"/>
        <end position="85"/>
    </location>
</feature>
<comment type="caution">
    <text evidence="2">The sequence shown here is derived from an EMBL/GenBank/DDBJ whole genome shotgun (WGS) entry which is preliminary data.</text>
</comment>
<organism evidence="2 3">
    <name type="scientific">Rhizoctonia solani AG-3 Rhs1AP</name>
    <dbReference type="NCBI Taxonomy" id="1086054"/>
    <lineage>
        <taxon>Eukaryota</taxon>
        <taxon>Fungi</taxon>
        <taxon>Dikarya</taxon>
        <taxon>Basidiomycota</taxon>
        <taxon>Agaricomycotina</taxon>
        <taxon>Agaricomycetes</taxon>
        <taxon>Cantharellales</taxon>
        <taxon>Ceratobasidiaceae</taxon>
        <taxon>Rhizoctonia</taxon>
    </lineage>
</organism>
<feature type="region of interest" description="Disordered" evidence="1">
    <location>
        <begin position="74"/>
        <end position="97"/>
    </location>
</feature>
<gene>
    <name evidence="2" type="ORF">RSOL_262950</name>
</gene>
<protein>
    <submittedName>
        <fullName evidence="2">Uncharacterized protein</fullName>
    </submittedName>
</protein>
<name>A0A0A1UIE3_9AGAM</name>
<evidence type="ECO:0000313" key="3">
    <source>
        <dbReference type="Proteomes" id="UP000030108"/>
    </source>
</evidence>